<dbReference type="SMART" id="SM00448">
    <property type="entry name" value="REC"/>
    <property type="match status" value="1"/>
</dbReference>
<dbReference type="PROSITE" id="PS01124">
    <property type="entry name" value="HTH_ARAC_FAMILY_2"/>
    <property type="match status" value="1"/>
</dbReference>
<organism evidence="11 12">
    <name type="scientific">Paenibacillus borealis</name>
    <dbReference type="NCBI Taxonomy" id="160799"/>
    <lineage>
        <taxon>Bacteria</taxon>
        <taxon>Bacillati</taxon>
        <taxon>Bacillota</taxon>
        <taxon>Bacilli</taxon>
        <taxon>Bacillales</taxon>
        <taxon>Paenibacillaceae</taxon>
        <taxon>Paenibacillus</taxon>
    </lineage>
</organism>
<reference evidence="11" key="1">
    <citation type="submission" date="2014-08" db="EMBL/GenBank/DDBJ databases">
        <title>Comparative genomics of the Paenibacillus odorifer group.</title>
        <authorList>
            <person name="den Bakker H.C."/>
            <person name="Tsai Y.-C.Y.-C."/>
            <person name="Martin N."/>
            <person name="Korlach J."/>
            <person name="Wiedmann M."/>
        </authorList>
    </citation>
    <scope>NUCLEOTIDE SEQUENCE [LARGE SCALE GENOMIC DNA]</scope>
    <source>
        <strain evidence="11">DSM 13188</strain>
    </source>
</reference>
<feature type="domain" description="Response regulatory" evidence="10">
    <location>
        <begin position="3"/>
        <end position="120"/>
    </location>
</feature>
<dbReference type="Pfam" id="PF00072">
    <property type="entry name" value="Response_reg"/>
    <property type="match status" value="1"/>
</dbReference>
<evidence type="ECO:0000259" key="10">
    <source>
        <dbReference type="PROSITE" id="PS50110"/>
    </source>
</evidence>
<dbReference type="SUPFAM" id="SSF46689">
    <property type="entry name" value="Homeodomain-like"/>
    <property type="match status" value="2"/>
</dbReference>
<evidence type="ECO:0000256" key="7">
    <source>
        <dbReference type="ARBA" id="ARBA00023163"/>
    </source>
</evidence>
<dbReference type="GO" id="GO:0003700">
    <property type="term" value="F:DNA-binding transcription factor activity"/>
    <property type="evidence" value="ECO:0007669"/>
    <property type="project" value="InterPro"/>
</dbReference>
<keyword evidence="12" id="KW-1185">Reference proteome</keyword>
<keyword evidence="4" id="KW-0902">Two-component regulatory system</keyword>
<dbReference type="Pfam" id="PF12833">
    <property type="entry name" value="HTH_18"/>
    <property type="match status" value="1"/>
</dbReference>
<dbReference type="InterPro" id="IPR018062">
    <property type="entry name" value="HTH_AraC-typ_CS"/>
</dbReference>
<dbReference type="InterPro" id="IPR018060">
    <property type="entry name" value="HTH_AraC"/>
</dbReference>
<dbReference type="PANTHER" id="PTHR42713:SF3">
    <property type="entry name" value="TRANSCRIPTIONAL REGULATORY PROTEIN HPTR"/>
    <property type="match status" value="1"/>
</dbReference>
<keyword evidence="3 8" id="KW-0597">Phosphoprotein</keyword>
<evidence type="ECO:0000313" key="12">
    <source>
        <dbReference type="Proteomes" id="UP000029518"/>
    </source>
</evidence>
<dbReference type="GO" id="GO:0043565">
    <property type="term" value="F:sequence-specific DNA binding"/>
    <property type="evidence" value="ECO:0007669"/>
    <property type="project" value="InterPro"/>
</dbReference>
<dbReference type="SMART" id="SM00342">
    <property type="entry name" value="HTH_ARAC"/>
    <property type="match status" value="1"/>
</dbReference>
<evidence type="ECO:0000256" key="3">
    <source>
        <dbReference type="ARBA" id="ARBA00022553"/>
    </source>
</evidence>
<dbReference type="SUPFAM" id="SSF52172">
    <property type="entry name" value="CheY-like"/>
    <property type="match status" value="1"/>
</dbReference>
<dbReference type="Gene3D" id="3.40.50.2300">
    <property type="match status" value="1"/>
</dbReference>
<dbReference type="InterPro" id="IPR001789">
    <property type="entry name" value="Sig_transdc_resp-reg_receiver"/>
</dbReference>
<accession>A0A089L8P9</accession>
<evidence type="ECO:0000256" key="1">
    <source>
        <dbReference type="ARBA" id="ARBA00004496"/>
    </source>
</evidence>
<feature type="modified residue" description="4-aspartylphosphate" evidence="8">
    <location>
        <position position="55"/>
    </location>
</feature>
<evidence type="ECO:0000259" key="9">
    <source>
        <dbReference type="PROSITE" id="PS01124"/>
    </source>
</evidence>
<evidence type="ECO:0000256" key="6">
    <source>
        <dbReference type="ARBA" id="ARBA00023125"/>
    </source>
</evidence>
<dbReference type="InterPro" id="IPR051552">
    <property type="entry name" value="HptR"/>
</dbReference>
<dbReference type="EMBL" id="CP009285">
    <property type="protein sequence ID" value="AIQ57856.1"/>
    <property type="molecule type" value="Genomic_DNA"/>
</dbReference>
<keyword evidence="2" id="KW-0963">Cytoplasm</keyword>
<dbReference type="HOGENOM" id="CLU_000445_5_0_9"/>
<evidence type="ECO:0000256" key="2">
    <source>
        <dbReference type="ARBA" id="ARBA00022490"/>
    </source>
</evidence>
<dbReference type="PROSITE" id="PS50110">
    <property type="entry name" value="RESPONSE_REGULATORY"/>
    <property type="match status" value="1"/>
</dbReference>
<dbReference type="CDD" id="cd17536">
    <property type="entry name" value="REC_YesN-like"/>
    <property type="match status" value="1"/>
</dbReference>
<dbReference type="Proteomes" id="UP000029518">
    <property type="component" value="Chromosome"/>
</dbReference>
<dbReference type="GO" id="GO:0000160">
    <property type="term" value="P:phosphorelay signal transduction system"/>
    <property type="evidence" value="ECO:0007669"/>
    <property type="project" value="UniProtKB-KW"/>
</dbReference>
<evidence type="ECO:0008006" key="13">
    <source>
        <dbReference type="Google" id="ProtNLM"/>
    </source>
</evidence>
<protein>
    <recommendedName>
        <fullName evidence="13">DNA-binding response regulator</fullName>
    </recommendedName>
</protein>
<keyword evidence="7" id="KW-0804">Transcription</keyword>
<proteinExistence type="predicted"/>
<evidence type="ECO:0000256" key="4">
    <source>
        <dbReference type="ARBA" id="ARBA00023012"/>
    </source>
</evidence>
<feature type="domain" description="HTH araC/xylS-type" evidence="9">
    <location>
        <begin position="411"/>
        <end position="509"/>
    </location>
</feature>
<dbReference type="Gene3D" id="1.10.10.60">
    <property type="entry name" value="Homeodomain-like"/>
    <property type="match status" value="2"/>
</dbReference>
<evidence type="ECO:0000256" key="8">
    <source>
        <dbReference type="PROSITE-ProRule" id="PRU00169"/>
    </source>
</evidence>
<dbReference type="GO" id="GO:0005737">
    <property type="term" value="C:cytoplasm"/>
    <property type="evidence" value="ECO:0007669"/>
    <property type="project" value="UniProtKB-SubCell"/>
</dbReference>
<dbReference type="AlphaFoldDB" id="A0A089L8P9"/>
<comment type="subcellular location">
    <subcellularLocation>
        <location evidence="1">Cytoplasm</location>
    </subcellularLocation>
</comment>
<gene>
    <name evidence="11" type="ORF">PBOR_13630</name>
</gene>
<dbReference type="InterPro" id="IPR009057">
    <property type="entry name" value="Homeodomain-like_sf"/>
</dbReference>
<dbReference type="PROSITE" id="PS00041">
    <property type="entry name" value="HTH_ARAC_FAMILY_1"/>
    <property type="match status" value="1"/>
</dbReference>
<name>A0A089L8P9_PAEBO</name>
<evidence type="ECO:0000313" key="11">
    <source>
        <dbReference type="EMBL" id="AIQ57856.1"/>
    </source>
</evidence>
<dbReference type="InterPro" id="IPR011006">
    <property type="entry name" value="CheY-like_superfamily"/>
</dbReference>
<dbReference type="PANTHER" id="PTHR42713">
    <property type="entry name" value="HISTIDINE KINASE-RELATED"/>
    <property type="match status" value="1"/>
</dbReference>
<evidence type="ECO:0000256" key="5">
    <source>
        <dbReference type="ARBA" id="ARBA00023015"/>
    </source>
</evidence>
<keyword evidence="6" id="KW-0238">DNA-binding</keyword>
<sequence length="509" mass="57602">MLKVLFADDEPLMLEGLRFLVDWEKLNFEVCGEALDGEDALQLIHSTRPDLVITDVRMPVIDGLDLIGRCSESDFRPKFIIFSGYADFEYAKRALKYGVSNYLTKPLDEKELTEALQIVAEEIYAERKAASRREAVTAFMQADTVSRLLMRENKEEELKNGLEMLGISPGSRLCCVLVQGASPDSLHLQAQVYAMKGKEPFRSITAYSFTAGRQKHGYLLVSPAEGPALDPGMLESWTAEMRTLYSVPVFFSASLEHHGPQFLNTVYHEALAAELCRPDSYSPEATVFYQEQDQGQMAKLPAELRRTLLQSVTEGKTERLSAQLRDVFRIFSAKVASSAWIDAFLANIKADLLREITARGGDSAIWEDKWFPPRYTACCMPLLERQTEEELSEAAEWFAAGDSTREDQAVSAVLDYVREHYQEKLKLQDIAKLLHMNSAYLGQRFKKHYGSSFNEFLHEYRIEEAKKLLRRTDMCISDVSSRVGYTDADLFAAKFKALNGVTPTVYKKS</sequence>
<keyword evidence="5" id="KW-0805">Transcription regulation</keyword>
<dbReference type="KEGG" id="pbd:PBOR_13630"/>